<protein>
    <recommendedName>
        <fullName evidence="1">CHAD domain-containing protein</fullName>
    </recommendedName>
</protein>
<sequence length="305" mass="33573">MRRPSRPVNAKPPGALVLDPDAGTVEALQAICRWTLQTIAAQQQAVRQRKPVGVHQMRIGLRRMRAAISLFGDLLDDDQTDHIKAELKWLAGRLAPARDLHVMQMKVAQLDGARALQKQLAASRIAAFDQARAAVEQPRFRALLREIARWIDHGAWAAPPPGKRRNAKRFAKRVLAKRAAQVIDKAARLDQMSVEKRHRLRIAAKKLYYATGFFETLFGDPKPARQLTAFKKKLKALLDALGALNDIAVQGGLASKLADAPNAPTPPATRAIESLSEQNRADSKALLKSAAKAGRKLARTPLFAD</sequence>
<dbReference type="Proteomes" id="UP000032515">
    <property type="component" value="Unassembled WGS sequence"/>
</dbReference>
<dbReference type="PANTHER" id="PTHR39339:SF1">
    <property type="entry name" value="CHAD DOMAIN-CONTAINING PROTEIN"/>
    <property type="match status" value="1"/>
</dbReference>
<proteinExistence type="predicted"/>
<organism evidence="2 3">
    <name type="scientific">Rhodopseudomonas palustris</name>
    <dbReference type="NCBI Taxonomy" id="1076"/>
    <lineage>
        <taxon>Bacteria</taxon>
        <taxon>Pseudomonadati</taxon>
        <taxon>Pseudomonadota</taxon>
        <taxon>Alphaproteobacteria</taxon>
        <taxon>Hyphomicrobiales</taxon>
        <taxon>Nitrobacteraceae</taxon>
        <taxon>Rhodopseudomonas</taxon>
    </lineage>
</organism>
<dbReference type="AlphaFoldDB" id="A0A0D7E4V2"/>
<dbReference type="PATRIC" id="fig|1076.23.peg.6262"/>
<dbReference type="InterPro" id="IPR038186">
    <property type="entry name" value="CHAD_dom_sf"/>
</dbReference>
<dbReference type="PANTHER" id="PTHR39339">
    <property type="entry name" value="SLR1444 PROTEIN"/>
    <property type="match status" value="1"/>
</dbReference>
<dbReference type="PROSITE" id="PS51708">
    <property type="entry name" value="CHAD"/>
    <property type="match status" value="1"/>
</dbReference>
<reference evidence="2 3" key="1">
    <citation type="submission" date="2014-11" db="EMBL/GenBank/DDBJ databases">
        <title>Genomics and ecophysiology of heterotrophic nitrogen fixing bacteria isolated from estuarine surface water.</title>
        <authorList>
            <person name="Bentzon-Tilia M."/>
            <person name="Severin I."/>
            <person name="Hansen L.H."/>
            <person name="Riemann L."/>
        </authorList>
    </citation>
    <scope>NUCLEOTIDE SEQUENCE [LARGE SCALE GENOMIC DNA]</scope>
    <source>
        <strain evidence="2 3">BAL398</strain>
    </source>
</reference>
<dbReference type="SMART" id="SM00880">
    <property type="entry name" value="CHAD"/>
    <property type="match status" value="1"/>
</dbReference>
<name>A0A0D7E4V2_RHOPL</name>
<comment type="caution">
    <text evidence="2">The sequence shown here is derived from an EMBL/GenBank/DDBJ whole genome shotgun (WGS) entry which is preliminary data.</text>
</comment>
<gene>
    <name evidence="2" type="ORF">OO17_25245</name>
</gene>
<evidence type="ECO:0000313" key="3">
    <source>
        <dbReference type="Proteomes" id="UP000032515"/>
    </source>
</evidence>
<feature type="domain" description="CHAD" evidence="1">
    <location>
        <begin position="17"/>
        <end position="299"/>
    </location>
</feature>
<accession>A0A0D7E4V2</accession>
<evidence type="ECO:0000313" key="2">
    <source>
        <dbReference type="EMBL" id="KIZ35904.1"/>
    </source>
</evidence>
<evidence type="ECO:0000259" key="1">
    <source>
        <dbReference type="PROSITE" id="PS51708"/>
    </source>
</evidence>
<dbReference type="EMBL" id="JXXE01000601">
    <property type="protein sequence ID" value="KIZ35904.1"/>
    <property type="molecule type" value="Genomic_DNA"/>
</dbReference>
<dbReference type="Pfam" id="PF05235">
    <property type="entry name" value="CHAD"/>
    <property type="match status" value="1"/>
</dbReference>
<dbReference type="Gene3D" id="1.40.20.10">
    <property type="entry name" value="CHAD domain"/>
    <property type="match status" value="1"/>
</dbReference>
<dbReference type="InterPro" id="IPR007899">
    <property type="entry name" value="CHAD_dom"/>
</dbReference>